<keyword evidence="1" id="KW-0732">Signal</keyword>
<protein>
    <submittedName>
        <fullName evidence="3">Fimbrial protein</fullName>
    </submittedName>
</protein>
<name>A0A1N7S187_9BURK</name>
<dbReference type="InterPro" id="IPR036937">
    <property type="entry name" value="Adhesion_dom_fimbrial_sf"/>
</dbReference>
<dbReference type="Proteomes" id="UP000195569">
    <property type="component" value="Unassembled WGS sequence"/>
</dbReference>
<dbReference type="PANTHER" id="PTHR33420:SF3">
    <property type="entry name" value="FIMBRIAL SUBUNIT ELFA"/>
    <property type="match status" value="1"/>
</dbReference>
<evidence type="ECO:0000313" key="3">
    <source>
        <dbReference type="EMBL" id="SIT41091.1"/>
    </source>
</evidence>
<dbReference type="SUPFAM" id="SSF49401">
    <property type="entry name" value="Bacterial adhesins"/>
    <property type="match status" value="1"/>
</dbReference>
<dbReference type="Pfam" id="PF00419">
    <property type="entry name" value="Fimbrial"/>
    <property type="match status" value="1"/>
</dbReference>
<accession>A0A1N7S187</accession>
<dbReference type="GO" id="GO:0043709">
    <property type="term" value="P:cell adhesion involved in single-species biofilm formation"/>
    <property type="evidence" value="ECO:0007669"/>
    <property type="project" value="TreeGrafter"/>
</dbReference>
<evidence type="ECO:0000256" key="1">
    <source>
        <dbReference type="ARBA" id="ARBA00022729"/>
    </source>
</evidence>
<sequence>MRFNVSIDTQRSRERLHWLRWLRIAAFVWLGVLAHGEASAQALMTCTGPSPGSFAITLPNDTYAVPRDDASTGRRIGPWTPFYVAGTNVWSCDVPSGLVAPPTYYWSASFLSLLTPIGSYTENGITFPLFKTNVDGIGIVIGSSVYETITSNPGVIYLTGWTNDFSGRINGYPVDISWSMGGGLGSLDYSSGGPSYHYPQTGMPIGFKLNFAFVKYGPVTGGTINLPGTIVQAGVSVTTTPNPLTNYVMAPQQIANVTLVGGPTFAPVACATPNVTVPMGTHSNTEFSGVGPISTAPASFNISLNNCPAGINSIKYEIDAVTTIVDASQSVVALDSASTARGVGVQLLDANGNALPLATQQTLPGYNTSGGSYTIPLKARYYQTTAPVLAGTANTVMTFTMNYQ</sequence>
<dbReference type="AlphaFoldDB" id="A0A1N7S187"/>
<dbReference type="InterPro" id="IPR008966">
    <property type="entry name" value="Adhesion_dom_sf"/>
</dbReference>
<organism evidence="3 4">
    <name type="scientific">Paraburkholderia piptadeniae</name>
    <dbReference type="NCBI Taxonomy" id="1701573"/>
    <lineage>
        <taxon>Bacteria</taxon>
        <taxon>Pseudomonadati</taxon>
        <taxon>Pseudomonadota</taxon>
        <taxon>Betaproteobacteria</taxon>
        <taxon>Burkholderiales</taxon>
        <taxon>Burkholderiaceae</taxon>
        <taxon>Paraburkholderia</taxon>
    </lineage>
</organism>
<dbReference type="InterPro" id="IPR050263">
    <property type="entry name" value="Bact_Fimbrial_Adh_Pro"/>
</dbReference>
<reference evidence="3" key="1">
    <citation type="submission" date="2016-12" db="EMBL/GenBank/DDBJ databases">
        <authorList>
            <person name="Moulin L."/>
        </authorList>
    </citation>
    <scope>NUCLEOTIDE SEQUENCE [LARGE SCALE GENOMIC DNA]</scope>
    <source>
        <strain evidence="3">STM 7183</strain>
    </source>
</reference>
<dbReference type="PANTHER" id="PTHR33420">
    <property type="entry name" value="FIMBRIAL SUBUNIT ELFA-RELATED"/>
    <property type="match status" value="1"/>
</dbReference>
<evidence type="ECO:0000313" key="4">
    <source>
        <dbReference type="Proteomes" id="UP000195569"/>
    </source>
</evidence>
<proteinExistence type="predicted"/>
<dbReference type="GO" id="GO:0009289">
    <property type="term" value="C:pilus"/>
    <property type="evidence" value="ECO:0007669"/>
    <property type="project" value="InterPro"/>
</dbReference>
<dbReference type="InterPro" id="IPR000259">
    <property type="entry name" value="Adhesion_dom_fimbrial"/>
</dbReference>
<keyword evidence="4" id="KW-1185">Reference proteome</keyword>
<dbReference type="EMBL" id="CYGY02000026">
    <property type="protein sequence ID" value="SIT41091.1"/>
    <property type="molecule type" value="Genomic_DNA"/>
</dbReference>
<feature type="domain" description="Fimbrial-type adhesion" evidence="2">
    <location>
        <begin position="271"/>
        <end position="404"/>
    </location>
</feature>
<comment type="caution">
    <text evidence="3">The sequence shown here is derived from an EMBL/GenBank/DDBJ whole genome shotgun (WGS) entry which is preliminary data.</text>
</comment>
<gene>
    <name evidence="3" type="ORF">BN2476_260058</name>
</gene>
<dbReference type="RefSeq" id="WP_235850822.1">
    <property type="nucleotide sequence ID" value="NZ_CYGY02000026.1"/>
</dbReference>
<evidence type="ECO:0000259" key="2">
    <source>
        <dbReference type="Pfam" id="PF00419"/>
    </source>
</evidence>
<dbReference type="Gene3D" id="2.60.40.1090">
    <property type="entry name" value="Fimbrial-type adhesion domain"/>
    <property type="match status" value="1"/>
</dbReference>